<dbReference type="Pfam" id="PF13193">
    <property type="entry name" value="AMP-binding_C"/>
    <property type="match status" value="1"/>
</dbReference>
<dbReference type="NCBIfam" id="NF004229">
    <property type="entry name" value="PRK05677.1"/>
    <property type="match status" value="1"/>
</dbReference>
<sequence>MSEHATPAVLRGPELEGDEAYASVMDVFHAAIERFADRPAFTCMGRTLSYGELDRLSGDFAAWLQHDTGLQPGDRIAIQLPNVLQFPVAVFGALRAGLVVVNTNPLYTEREMAHQFKDSGARAIVILANMADKLERVLERTDIEHVVVTQLADLHPFPRRPLINAAVKYVKKLVPAYRLPRALGFREALKRGARLEHREVDRQADDIAALQYTGGTTGLAKGTMLTHRNLVANMLQARQAIGQGLEDGKETIIAPLPVYHIYTFTVNCLFMMETGNHSVLIPNPRDLAGFVKTLKSVRFTGFVGLNTLFNALCDRQDFRDLDFSGLHLTISGGMALTRAVAKRWEEVTGCPVAEGYGLTETSPIVSFNPIDAIQLGTIGRPVAGTEVKVVDLEGADLPLGESGELCVRGPQVMKGYWQRDDETARSLDADGWFHTGDVAVLQDDGYIRIVDRKKDMILVSGFNVYPNEIEDVVAHHPGVVESAAVGVPDDASGEAIKLFVVARDPDLDAETLRAWCKQQLTAYKVPRHVEFRDELPKTNVGKVLRRQLRDEDPRQGDA</sequence>
<gene>
    <name evidence="10" type="ORF">QC818_14720</name>
</gene>
<evidence type="ECO:0000256" key="4">
    <source>
        <dbReference type="ARBA" id="ARBA00023136"/>
    </source>
</evidence>
<evidence type="ECO:0000256" key="1">
    <source>
        <dbReference type="ARBA" id="ARBA00004170"/>
    </source>
</evidence>
<dbReference type="InterPro" id="IPR025110">
    <property type="entry name" value="AMP-bd_C"/>
</dbReference>
<protein>
    <recommendedName>
        <fullName evidence="6">Long-chain-fatty-acid--CoA ligase</fullName>
        <ecNumber evidence="5">6.2.1.3</ecNumber>
    </recommendedName>
    <alternativeName>
        <fullName evidence="7">Long-chain acyl-CoA synthetase</fullName>
    </alternativeName>
</protein>
<comment type="pathway">
    <text evidence="2">Lipid metabolism; fatty acid beta-oxidation.</text>
</comment>
<dbReference type="Proteomes" id="UP001264519">
    <property type="component" value="Unassembled WGS sequence"/>
</dbReference>
<dbReference type="EMBL" id="JARWAK010000014">
    <property type="protein sequence ID" value="MDR5868043.1"/>
    <property type="molecule type" value="Genomic_DNA"/>
</dbReference>
<evidence type="ECO:0000256" key="7">
    <source>
        <dbReference type="ARBA" id="ARBA00042773"/>
    </source>
</evidence>
<comment type="subcellular location">
    <subcellularLocation>
        <location evidence="1">Membrane</location>
        <topology evidence="1">Peripheral membrane protein</topology>
    </subcellularLocation>
</comment>
<dbReference type="SUPFAM" id="SSF56801">
    <property type="entry name" value="Acetyl-CoA synthetase-like"/>
    <property type="match status" value="1"/>
</dbReference>
<dbReference type="PANTHER" id="PTHR43767:SF8">
    <property type="entry name" value="LONG-CHAIN-FATTY-ACID--COA LIGASE"/>
    <property type="match status" value="1"/>
</dbReference>
<dbReference type="RefSeq" id="WP_309653622.1">
    <property type="nucleotide sequence ID" value="NZ_JARWAK010000014.1"/>
</dbReference>
<feature type="domain" description="AMP-binding enzyme C-terminal" evidence="9">
    <location>
        <begin position="468"/>
        <end position="542"/>
    </location>
</feature>
<evidence type="ECO:0000259" key="8">
    <source>
        <dbReference type="Pfam" id="PF00501"/>
    </source>
</evidence>
<evidence type="ECO:0000256" key="3">
    <source>
        <dbReference type="ARBA" id="ARBA00022598"/>
    </source>
</evidence>
<comment type="caution">
    <text evidence="10">The sequence shown here is derived from an EMBL/GenBank/DDBJ whole genome shotgun (WGS) entry which is preliminary data.</text>
</comment>
<dbReference type="Gene3D" id="3.30.300.30">
    <property type="match status" value="1"/>
</dbReference>
<evidence type="ECO:0000313" key="10">
    <source>
        <dbReference type="EMBL" id="MDR5868043.1"/>
    </source>
</evidence>
<organism evidence="10 11">
    <name type="scientific">Halomonas koreensis</name>
    <dbReference type="NCBI Taxonomy" id="245385"/>
    <lineage>
        <taxon>Bacteria</taxon>
        <taxon>Pseudomonadati</taxon>
        <taxon>Pseudomonadota</taxon>
        <taxon>Gammaproteobacteria</taxon>
        <taxon>Oceanospirillales</taxon>
        <taxon>Halomonadaceae</taxon>
        <taxon>Halomonas</taxon>
    </lineage>
</organism>
<evidence type="ECO:0000313" key="11">
    <source>
        <dbReference type="Proteomes" id="UP001264519"/>
    </source>
</evidence>
<name>A0ABU1G696_9GAMM</name>
<dbReference type="CDD" id="cd05936">
    <property type="entry name" value="FC-FACS_FadD_like"/>
    <property type="match status" value="1"/>
</dbReference>
<dbReference type="InterPro" id="IPR050237">
    <property type="entry name" value="ATP-dep_AMP-bd_enzyme"/>
</dbReference>
<dbReference type="PROSITE" id="PS00455">
    <property type="entry name" value="AMP_BINDING"/>
    <property type="match status" value="1"/>
</dbReference>
<keyword evidence="11" id="KW-1185">Reference proteome</keyword>
<dbReference type="InterPro" id="IPR000873">
    <property type="entry name" value="AMP-dep_synth/lig_dom"/>
</dbReference>
<dbReference type="Pfam" id="PF00501">
    <property type="entry name" value="AMP-binding"/>
    <property type="match status" value="1"/>
</dbReference>
<dbReference type="InterPro" id="IPR042099">
    <property type="entry name" value="ANL_N_sf"/>
</dbReference>
<evidence type="ECO:0000259" key="9">
    <source>
        <dbReference type="Pfam" id="PF13193"/>
    </source>
</evidence>
<dbReference type="InterPro" id="IPR045851">
    <property type="entry name" value="AMP-bd_C_sf"/>
</dbReference>
<dbReference type="EC" id="6.2.1.3" evidence="5"/>
<keyword evidence="4" id="KW-0472">Membrane</keyword>
<evidence type="ECO:0000256" key="5">
    <source>
        <dbReference type="ARBA" id="ARBA00026121"/>
    </source>
</evidence>
<proteinExistence type="predicted"/>
<evidence type="ECO:0000256" key="2">
    <source>
        <dbReference type="ARBA" id="ARBA00005005"/>
    </source>
</evidence>
<dbReference type="PANTHER" id="PTHR43767">
    <property type="entry name" value="LONG-CHAIN-FATTY-ACID--COA LIGASE"/>
    <property type="match status" value="1"/>
</dbReference>
<evidence type="ECO:0000256" key="6">
    <source>
        <dbReference type="ARBA" id="ARBA00039545"/>
    </source>
</evidence>
<keyword evidence="3" id="KW-0436">Ligase</keyword>
<reference evidence="10 11" key="1">
    <citation type="submission" date="2023-04" db="EMBL/GenBank/DDBJ databases">
        <title>A long-awaited taxogenomic arrangement of the family Halomonadaceae.</title>
        <authorList>
            <person name="De La Haba R."/>
            <person name="Chuvochina M."/>
            <person name="Wittouck S."/>
            <person name="Arahal D.R."/>
            <person name="Sanchez-Porro C."/>
            <person name="Hugenholtz P."/>
            <person name="Ventosa A."/>
        </authorList>
    </citation>
    <scope>NUCLEOTIDE SEQUENCE [LARGE SCALE GENOMIC DNA]</scope>
    <source>
        <strain evidence="10 11">DSM 23530</strain>
    </source>
</reference>
<dbReference type="Gene3D" id="3.40.50.12780">
    <property type="entry name" value="N-terminal domain of ligase-like"/>
    <property type="match status" value="1"/>
</dbReference>
<accession>A0ABU1G696</accession>
<feature type="domain" description="AMP-dependent synthetase/ligase" evidence="8">
    <location>
        <begin position="29"/>
        <end position="417"/>
    </location>
</feature>
<dbReference type="InterPro" id="IPR020845">
    <property type="entry name" value="AMP-binding_CS"/>
</dbReference>